<dbReference type="EMBL" id="CM000781">
    <property type="protein sequence ID" value="AQK67900.1"/>
    <property type="molecule type" value="Genomic_DNA"/>
</dbReference>
<dbReference type="GO" id="GO:0051225">
    <property type="term" value="P:spindle assembly"/>
    <property type="evidence" value="ECO:0007669"/>
    <property type="project" value="InterPro"/>
</dbReference>
<dbReference type="Pfam" id="PF14735">
    <property type="entry name" value="HAUS4"/>
    <property type="match status" value="2"/>
</dbReference>
<gene>
    <name evidence="1" type="ORF">ZEAMMB73_Zm00001d015020</name>
</gene>
<sequence length="455" mass="51305">MSKAAAASLPPPPPEVAHLVEQLQRHHLAPDASLLSSSAHSDLLQAREEVAAERALYLEALAVYAEAVAMVEEYHAAAGAGKKLNCSPQVYESLEHRLAVAEAAQRLRLPLLSQDGEVHEQEIEKLSTYSRSSFDSTLTSATPSSSSISTSYNNYSSSASAVTVAAPHWSGSSDAVEPGVGGVPDRFLGITSDYLYQVQQEQPAMSVDMVDYQRTLAREIEARLEAKCDALADLFAMDERGQLLKLIRHPSVKFQVLGFQKVGQASLISIPHFFYFPFDRVKLIIEEIEKEEAHLLEDLASMDRKFAEHYNVSMVLKIPKVLEQILAVLIQFVKDKKLEHQHQFDDLKKTWLIKRCRTMNAKLSYLEHHLLRDTYTKDTVPALHRIRKYLVEATKEASNSYNEAVSRLREYQGVDPRFDVIARQYHEIVKKLEGMQWTIHQVEMDLKPHHDHAAV</sequence>
<dbReference type="ExpressionAtlas" id="A0A1D6GYR5">
    <property type="expression patterns" value="baseline and differential"/>
</dbReference>
<organism evidence="1">
    <name type="scientific">Zea mays</name>
    <name type="common">Maize</name>
    <dbReference type="NCBI Taxonomy" id="4577"/>
    <lineage>
        <taxon>Eukaryota</taxon>
        <taxon>Viridiplantae</taxon>
        <taxon>Streptophyta</taxon>
        <taxon>Embryophyta</taxon>
        <taxon>Tracheophyta</taxon>
        <taxon>Spermatophyta</taxon>
        <taxon>Magnoliopsida</taxon>
        <taxon>Liliopsida</taxon>
        <taxon>Poales</taxon>
        <taxon>Poaceae</taxon>
        <taxon>PACMAD clade</taxon>
        <taxon>Panicoideae</taxon>
        <taxon>Andropogonodae</taxon>
        <taxon>Andropogoneae</taxon>
        <taxon>Tripsacinae</taxon>
        <taxon>Zea</taxon>
    </lineage>
</organism>
<dbReference type="IntAct" id="A0A1D6GYR5">
    <property type="interactions" value="6"/>
</dbReference>
<dbReference type="InterPro" id="IPR029327">
    <property type="entry name" value="HAUS4"/>
</dbReference>
<protein>
    <submittedName>
        <fullName evidence="1">AUGMIN subunit 4</fullName>
    </submittedName>
</protein>
<reference evidence="1" key="1">
    <citation type="submission" date="2015-12" db="EMBL/GenBank/DDBJ databases">
        <title>Update maize B73 reference genome by single molecule sequencing technologies.</title>
        <authorList>
            <consortium name="Maize Genome Sequencing Project"/>
            <person name="Ware D."/>
        </authorList>
    </citation>
    <scope>NUCLEOTIDE SEQUENCE</scope>
    <source>
        <tissue evidence="1">Seedling</tissue>
    </source>
</reference>
<proteinExistence type="predicted"/>
<dbReference type="InParanoid" id="A0A1D6GYR5"/>
<dbReference type="STRING" id="4577.A0A1D6GYR5"/>
<dbReference type="PANTHER" id="PTHR16219:SF1">
    <property type="entry name" value="HAUS AUGMIN-LIKE COMPLEX SUBUNIT 4"/>
    <property type="match status" value="1"/>
</dbReference>
<dbReference type="PANTHER" id="PTHR16219">
    <property type="entry name" value="AUGMIN SUBUNIT 4 FAMILY MEMBER"/>
    <property type="match status" value="1"/>
</dbReference>
<name>A0A1D6GYR5_MAIZE</name>
<evidence type="ECO:0000313" key="1">
    <source>
        <dbReference type="EMBL" id="AQK67900.1"/>
    </source>
</evidence>
<dbReference type="GO" id="GO:0070652">
    <property type="term" value="C:HAUS complex"/>
    <property type="evidence" value="ECO:0007669"/>
    <property type="project" value="InterPro"/>
</dbReference>
<accession>A0A1D6GYR5</accession>
<dbReference type="AlphaFoldDB" id="A0A1D6GYR5"/>
<dbReference type="SMR" id="A0A1D6GYR5"/>